<keyword evidence="1" id="KW-0472">Membrane</keyword>
<keyword evidence="1" id="KW-1133">Transmembrane helix</keyword>
<evidence type="ECO:0000256" key="1">
    <source>
        <dbReference type="SAM" id="Phobius"/>
    </source>
</evidence>
<gene>
    <name evidence="2" type="ordered locus">amb2358</name>
</gene>
<dbReference type="Proteomes" id="UP000007058">
    <property type="component" value="Chromosome"/>
</dbReference>
<organism evidence="2 3">
    <name type="scientific">Paramagnetospirillum magneticum (strain ATCC 700264 / AMB-1)</name>
    <name type="common">Magnetospirillum magneticum</name>
    <dbReference type="NCBI Taxonomy" id="342108"/>
    <lineage>
        <taxon>Bacteria</taxon>
        <taxon>Pseudomonadati</taxon>
        <taxon>Pseudomonadota</taxon>
        <taxon>Alphaproteobacteria</taxon>
        <taxon>Rhodospirillales</taxon>
        <taxon>Magnetospirillaceae</taxon>
        <taxon>Paramagnetospirillum</taxon>
    </lineage>
</organism>
<dbReference type="HOGENOM" id="CLU_3169937_0_0_5"/>
<evidence type="ECO:0000313" key="2">
    <source>
        <dbReference type="EMBL" id="BAE51162.1"/>
    </source>
</evidence>
<accession>Q2W4R3</accession>
<keyword evidence="3" id="KW-1185">Reference proteome</keyword>
<name>Q2W4R3_PARM1</name>
<dbReference type="RefSeq" id="WP_011384754.1">
    <property type="nucleotide sequence ID" value="NC_007626.1"/>
</dbReference>
<evidence type="ECO:0000313" key="3">
    <source>
        <dbReference type="Proteomes" id="UP000007058"/>
    </source>
</evidence>
<protein>
    <submittedName>
        <fullName evidence="2">Uncharacterized protein</fullName>
    </submittedName>
</protein>
<proteinExistence type="predicted"/>
<reference evidence="2 3" key="1">
    <citation type="journal article" date="2005" name="DNA Res.">
        <title>Complete genome sequence of the facultative anaerobic magnetotactic bacterium Magnetospirillum sp. strain AMB-1.</title>
        <authorList>
            <person name="Matsunaga T."/>
            <person name="Okamura Y."/>
            <person name="Fukuda Y."/>
            <person name="Wahyudi A.T."/>
            <person name="Murase Y."/>
            <person name="Takeyama H."/>
        </authorList>
    </citation>
    <scope>NUCLEOTIDE SEQUENCE [LARGE SCALE GENOMIC DNA]</scope>
    <source>
        <strain evidence="3">ATCC 700264 / AMB-1</strain>
    </source>
</reference>
<dbReference type="EMBL" id="AP007255">
    <property type="protein sequence ID" value="BAE51162.1"/>
    <property type="molecule type" value="Genomic_DNA"/>
</dbReference>
<dbReference type="AlphaFoldDB" id="Q2W4R3"/>
<dbReference type="KEGG" id="mag:amb2358"/>
<keyword evidence="1" id="KW-0812">Transmembrane</keyword>
<sequence length="47" mass="5012">MTAHMTSKTECRIPRMMGYAAIVIAGAVIGSTLFGWAIIGLTTILKD</sequence>
<feature type="transmembrane region" description="Helical" evidence="1">
    <location>
        <begin position="21"/>
        <end position="45"/>
    </location>
</feature>